<gene>
    <name evidence="7" type="ORF">CINC_LOCUS4515</name>
</gene>
<evidence type="ECO:0000256" key="2">
    <source>
        <dbReference type="ARBA" id="ARBA00022737"/>
    </source>
</evidence>
<keyword evidence="4" id="KW-0446">Lipid-binding</keyword>
<feature type="repeat" description="ANK" evidence="5">
    <location>
        <begin position="204"/>
        <end position="236"/>
    </location>
</feature>
<keyword evidence="2" id="KW-0677">Repeat</keyword>
<dbReference type="Pfam" id="PF00887">
    <property type="entry name" value="ACBP"/>
    <property type="match status" value="1"/>
</dbReference>
<dbReference type="Gene3D" id="1.25.40.20">
    <property type="entry name" value="Ankyrin repeat-containing domain"/>
    <property type="match status" value="1"/>
</dbReference>
<evidence type="ECO:0000256" key="5">
    <source>
        <dbReference type="PROSITE-ProRule" id="PRU00023"/>
    </source>
</evidence>
<organism evidence="7 8">
    <name type="scientific">Chrysodeixis includens</name>
    <name type="common">Soybean looper</name>
    <name type="synonym">Pseudoplusia includens</name>
    <dbReference type="NCBI Taxonomy" id="689277"/>
    <lineage>
        <taxon>Eukaryota</taxon>
        <taxon>Metazoa</taxon>
        <taxon>Ecdysozoa</taxon>
        <taxon>Arthropoda</taxon>
        <taxon>Hexapoda</taxon>
        <taxon>Insecta</taxon>
        <taxon>Pterygota</taxon>
        <taxon>Neoptera</taxon>
        <taxon>Endopterygota</taxon>
        <taxon>Lepidoptera</taxon>
        <taxon>Glossata</taxon>
        <taxon>Ditrysia</taxon>
        <taxon>Noctuoidea</taxon>
        <taxon>Noctuidae</taxon>
        <taxon>Plusiinae</taxon>
        <taxon>Chrysodeixis</taxon>
    </lineage>
</organism>
<dbReference type="OrthoDB" id="10254927at2759"/>
<dbReference type="PANTHER" id="PTHR24119">
    <property type="entry name" value="ACYL-COA-BINDING DOMAIN-CONTAINING PROTEIN 6"/>
    <property type="match status" value="1"/>
</dbReference>
<dbReference type="InterPro" id="IPR002110">
    <property type="entry name" value="Ankyrin_rpt"/>
</dbReference>
<evidence type="ECO:0000313" key="7">
    <source>
        <dbReference type="EMBL" id="CAD0202857.1"/>
    </source>
</evidence>
<dbReference type="Pfam" id="PF12796">
    <property type="entry name" value="Ank_2"/>
    <property type="match status" value="1"/>
</dbReference>
<evidence type="ECO:0000256" key="4">
    <source>
        <dbReference type="ARBA" id="ARBA00023121"/>
    </source>
</evidence>
<dbReference type="PANTHER" id="PTHR24119:SF0">
    <property type="entry name" value="ACYL-COA-BINDING DOMAIN-CONTAINING PROTEIN 6"/>
    <property type="match status" value="1"/>
</dbReference>
<dbReference type="PROSITE" id="PS51228">
    <property type="entry name" value="ACB_2"/>
    <property type="match status" value="1"/>
</dbReference>
<evidence type="ECO:0000313" key="8">
    <source>
        <dbReference type="Proteomes" id="UP001154114"/>
    </source>
</evidence>
<feature type="repeat" description="ANK" evidence="5">
    <location>
        <begin position="171"/>
        <end position="203"/>
    </location>
</feature>
<evidence type="ECO:0000259" key="6">
    <source>
        <dbReference type="PROSITE" id="PS51228"/>
    </source>
</evidence>
<dbReference type="PROSITE" id="PS50088">
    <property type="entry name" value="ANK_REPEAT"/>
    <property type="match status" value="2"/>
</dbReference>
<dbReference type="Gene3D" id="1.20.80.10">
    <property type="match status" value="1"/>
</dbReference>
<reference evidence="7" key="1">
    <citation type="submission" date="2021-12" db="EMBL/GenBank/DDBJ databases">
        <authorList>
            <person name="King R."/>
        </authorList>
    </citation>
    <scope>NUCLEOTIDE SEQUENCE</scope>
</reference>
<evidence type="ECO:0000256" key="3">
    <source>
        <dbReference type="ARBA" id="ARBA00023043"/>
    </source>
</evidence>
<accession>A0A9N8KWM6</accession>
<dbReference type="InterPro" id="IPR035984">
    <property type="entry name" value="Acyl-CoA-binding_sf"/>
</dbReference>
<dbReference type="SUPFAM" id="SSF47027">
    <property type="entry name" value="Acyl-CoA binding protein"/>
    <property type="match status" value="1"/>
</dbReference>
<keyword evidence="3 5" id="KW-0040">ANK repeat</keyword>
<dbReference type="SMART" id="SM00248">
    <property type="entry name" value="ANK"/>
    <property type="match status" value="2"/>
</dbReference>
<evidence type="ECO:0000256" key="1">
    <source>
        <dbReference type="ARBA" id="ARBA00018419"/>
    </source>
</evidence>
<name>A0A9N8KWM6_CHRIL</name>
<dbReference type="Proteomes" id="UP001154114">
    <property type="component" value="Chromosome 18"/>
</dbReference>
<dbReference type="AlphaFoldDB" id="A0A9N8KWM6"/>
<dbReference type="GO" id="GO:0000062">
    <property type="term" value="F:fatty-acyl-CoA binding"/>
    <property type="evidence" value="ECO:0007669"/>
    <property type="project" value="InterPro"/>
</dbReference>
<keyword evidence="8" id="KW-1185">Reference proteome</keyword>
<dbReference type="EMBL" id="LR824021">
    <property type="protein sequence ID" value="CAD0202857.1"/>
    <property type="molecule type" value="Genomic_DNA"/>
</dbReference>
<dbReference type="InterPro" id="IPR000582">
    <property type="entry name" value="Acyl-CoA-binding_protein"/>
</dbReference>
<feature type="domain" description="ACB" evidence="6">
    <location>
        <begin position="25"/>
        <end position="110"/>
    </location>
</feature>
<dbReference type="PRINTS" id="PR00689">
    <property type="entry name" value="ACOABINDINGP"/>
</dbReference>
<dbReference type="InterPro" id="IPR014352">
    <property type="entry name" value="FERM/acyl-CoA-bd_prot_sf"/>
</dbReference>
<dbReference type="InterPro" id="IPR036770">
    <property type="entry name" value="Ankyrin_rpt-contain_sf"/>
</dbReference>
<dbReference type="PROSITE" id="PS50297">
    <property type="entry name" value="ANK_REP_REGION"/>
    <property type="match status" value="2"/>
</dbReference>
<dbReference type="SUPFAM" id="SSF48403">
    <property type="entry name" value="Ankyrin repeat"/>
    <property type="match status" value="1"/>
</dbReference>
<proteinExistence type="predicted"/>
<protein>
    <recommendedName>
        <fullName evidence="1">Acyl-CoA-binding domain-containing protein 6</fullName>
    </recommendedName>
</protein>
<sequence length="260" mass="29042">MAEALPEYSDVESDSDFYENDISPLDINFSKATDHVTNMICKLTNTQLLELYGLYKQGTYGRCNTPKPGWLDGKGRRKWEAWNALGDLSSEEAKHKYIALVLKYIPELKNVPNHEPPKETWAAVSSMRKSPEPELVQNEMSILDAARENCPDRIRELLAMHPEMCYESDDDGLTALHWAADRNATDALQALIEGGCYLDMTDEGGQSALHFAASCGHVEATKMLLNAGATLVYDDEDLTPLDVAVDEEIKKILEGCKKKK</sequence>